<evidence type="ECO:0000313" key="2">
    <source>
        <dbReference type="Proteomes" id="UP001596321"/>
    </source>
</evidence>
<protein>
    <submittedName>
        <fullName evidence="1">Endonuclease domain-containing protein</fullName>
    </submittedName>
</protein>
<dbReference type="GO" id="GO:0004519">
    <property type="term" value="F:endonuclease activity"/>
    <property type="evidence" value="ECO:0007669"/>
    <property type="project" value="UniProtKB-KW"/>
</dbReference>
<dbReference type="RefSeq" id="WP_193450254.1">
    <property type="nucleotide sequence ID" value="NZ_JBHSUW010000001.1"/>
</dbReference>
<sequence>MVERGIVECLQCRERKSISQFSPLNASGARRPYCKPCNAERVRLGHYNVTKEFLGRVLLAQGNKCAICGVPGLADTTMHIDHDHACCPGRRSCGTCVRGLLCSRCNFHGLSWYEALPPECRTFRLMNAYLSDPPAKRLRTEKVPTAAA</sequence>
<dbReference type="EMBL" id="JBHSUW010000001">
    <property type="protein sequence ID" value="MFC6504624.1"/>
    <property type="molecule type" value="Genomic_DNA"/>
</dbReference>
<gene>
    <name evidence="1" type="ORF">ACFQFF_24760</name>
</gene>
<dbReference type="InterPro" id="IPR004211">
    <property type="entry name" value="Endonuclease_7"/>
</dbReference>
<name>A0ABW1Y214_STRPL</name>
<dbReference type="SUPFAM" id="SSF54060">
    <property type="entry name" value="His-Me finger endonucleases"/>
    <property type="match status" value="1"/>
</dbReference>
<dbReference type="InterPro" id="IPR044925">
    <property type="entry name" value="His-Me_finger_sf"/>
</dbReference>
<dbReference type="Proteomes" id="UP001596321">
    <property type="component" value="Unassembled WGS sequence"/>
</dbReference>
<comment type="caution">
    <text evidence="1">The sequence shown here is derived from an EMBL/GenBank/DDBJ whole genome shotgun (WGS) entry which is preliminary data.</text>
</comment>
<keyword evidence="1" id="KW-0255">Endonuclease</keyword>
<accession>A0ABW1Y214</accession>
<evidence type="ECO:0000313" key="1">
    <source>
        <dbReference type="EMBL" id="MFC6504624.1"/>
    </source>
</evidence>
<keyword evidence="2" id="KW-1185">Reference proteome</keyword>
<dbReference type="Gene3D" id="3.40.1800.10">
    <property type="entry name" value="His-Me finger endonucleases"/>
    <property type="match status" value="1"/>
</dbReference>
<keyword evidence="1" id="KW-0378">Hydrolase</keyword>
<organism evidence="1 2">
    <name type="scientific">Streptomyces plicatus</name>
    <dbReference type="NCBI Taxonomy" id="1922"/>
    <lineage>
        <taxon>Bacteria</taxon>
        <taxon>Bacillati</taxon>
        <taxon>Actinomycetota</taxon>
        <taxon>Actinomycetes</taxon>
        <taxon>Kitasatosporales</taxon>
        <taxon>Streptomycetaceae</taxon>
        <taxon>Streptomyces</taxon>
        <taxon>Streptomyces rochei group</taxon>
    </lineage>
</organism>
<keyword evidence="1" id="KW-0540">Nuclease</keyword>
<reference evidence="2" key="1">
    <citation type="journal article" date="2019" name="Int. J. Syst. Evol. Microbiol.">
        <title>The Global Catalogue of Microorganisms (GCM) 10K type strain sequencing project: providing services to taxonomists for standard genome sequencing and annotation.</title>
        <authorList>
            <consortium name="The Broad Institute Genomics Platform"/>
            <consortium name="The Broad Institute Genome Sequencing Center for Infectious Disease"/>
            <person name="Wu L."/>
            <person name="Ma J."/>
        </authorList>
    </citation>
    <scope>NUCLEOTIDE SEQUENCE [LARGE SCALE GENOMIC DNA]</scope>
    <source>
        <strain evidence="2">JCM 4504</strain>
    </source>
</reference>
<dbReference type="InterPro" id="IPR038563">
    <property type="entry name" value="Endonuclease_7_sf"/>
</dbReference>
<dbReference type="Pfam" id="PF02945">
    <property type="entry name" value="Endonuclease_7"/>
    <property type="match status" value="1"/>
</dbReference>
<proteinExistence type="predicted"/>